<comment type="caution">
    <text evidence="3">The sequence shown here is derived from an EMBL/GenBank/DDBJ whole genome shotgun (WGS) entry which is preliminary data.</text>
</comment>
<accession>A0ABW5BCF7</accession>
<dbReference type="PANTHER" id="PTHR46648:SF1">
    <property type="entry name" value="ADENOSINE 5'-MONOPHOSPHORAMIDASE HNT1"/>
    <property type="match status" value="1"/>
</dbReference>
<keyword evidence="3" id="KW-0489">Methyltransferase</keyword>
<evidence type="ECO:0000259" key="2">
    <source>
        <dbReference type="PROSITE" id="PS51084"/>
    </source>
</evidence>
<dbReference type="GO" id="GO:0032259">
    <property type="term" value="P:methylation"/>
    <property type="evidence" value="ECO:0007669"/>
    <property type="project" value="UniProtKB-KW"/>
</dbReference>
<dbReference type="Proteomes" id="UP001597414">
    <property type="component" value="Unassembled WGS sequence"/>
</dbReference>
<dbReference type="EC" id="2.1.1.-" evidence="3"/>
<dbReference type="SUPFAM" id="SSF54197">
    <property type="entry name" value="HIT-like"/>
    <property type="match status" value="1"/>
</dbReference>
<dbReference type="PANTHER" id="PTHR46648">
    <property type="entry name" value="HIT FAMILY PROTEIN 1"/>
    <property type="match status" value="1"/>
</dbReference>
<dbReference type="PROSITE" id="PS51084">
    <property type="entry name" value="HIT_2"/>
    <property type="match status" value="1"/>
</dbReference>
<sequence length="132" mass="14870">MATIFTKIINREIPAYIVAEDDQYIAFLDIMPLAKGHVLVVPKVEVDYIFDLEDNVLAGLHVFAKKVARAMDKTIKCTRIGVAVIGLEVPHVHVHLIPLRSMDDINFSRPKLKLSSEEMQQIADTIKKGFDI</sequence>
<proteinExistence type="predicted"/>
<dbReference type="InterPro" id="IPR036265">
    <property type="entry name" value="HIT-like_sf"/>
</dbReference>
<organism evidence="3 4">
    <name type="scientific">Shivajiella indica</name>
    <dbReference type="NCBI Taxonomy" id="872115"/>
    <lineage>
        <taxon>Bacteria</taxon>
        <taxon>Pseudomonadati</taxon>
        <taxon>Bacteroidota</taxon>
        <taxon>Cytophagia</taxon>
        <taxon>Cytophagales</taxon>
        <taxon>Cyclobacteriaceae</taxon>
        <taxon>Shivajiella</taxon>
    </lineage>
</organism>
<evidence type="ECO:0000313" key="4">
    <source>
        <dbReference type="Proteomes" id="UP001597414"/>
    </source>
</evidence>
<dbReference type="InterPro" id="IPR011146">
    <property type="entry name" value="HIT-like"/>
</dbReference>
<reference evidence="4" key="1">
    <citation type="journal article" date="2019" name="Int. J. Syst. Evol. Microbiol.">
        <title>The Global Catalogue of Microorganisms (GCM) 10K type strain sequencing project: providing services to taxonomists for standard genome sequencing and annotation.</title>
        <authorList>
            <consortium name="The Broad Institute Genomics Platform"/>
            <consortium name="The Broad Institute Genome Sequencing Center for Infectious Disease"/>
            <person name="Wu L."/>
            <person name="Ma J."/>
        </authorList>
    </citation>
    <scope>NUCLEOTIDE SEQUENCE [LARGE SCALE GENOMIC DNA]</scope>
    <source>
        <strain evidence="4">KCTC 19812</strain>
    </source>
</reference>
<feature type="short sequence motif" description="Histidine triad motif" evidence="1">
    <location>
        <begin position="91"/>
        <end position="95"/>
    </location>
</feature>
<dbReference type="RefSeq" id="WP_380805646.1">
    <property type="nucleotide sequence ID" value="NZ_JBHUIV010000025.1"/>
</dbReference>
<dbReference type="EMBL" id="JBHUIV010000025">
    <property type="protein sequence ID" value="MFD2203355.1"/>
    <property type="molecule type" value="Genomic_DNA"/>
</dbReference>
<keyword evidence="4" id="KW-1185">Reference proteome</keyword>
<keyword evidence="3" id="KW-0808">Transferase</keyword>
<evidence type="ECO:0000313" key="3">
    <source>
        <dbReference type="EMBL" id="MFD2203355.1"/>
    </source>
</evidence>
<dbReference type="InterPro" id="IPR001310">
    <property type="entry name" value="Histidine_triad_HIT"/>
</dbReference>
<evidence type="ECO:0000256" key="1">
    <source>
        <dbReference type="PROSITE-ProRule" id="PRU00464"/>
    </source>
</evidence>
<dbReference type="Pfam" id="PF01230">
    <property type="entry name" value="HIT"/>
    <property type="match status" value="1"/>
</dbReference>
<dbReference type="GO" id="GO:0008168">
    <property type="term" value="F:methyltransferase activity"/>
    <property type="evidence" value="ECO:0007669"/>
    <property type="project" value="UniProtKB-KW"/>
</dbReference>
<protein>
    <submittedName>
        <fullName evidence="3">HIT family protein</fullName>
        <ecNumber evidence="3">2.1.1.-</ecNumber>
    </submittedName>
</protein>
<gene>
    <name evidence="3" type="ORF">ACFSKV_17380</name>
</gene>
<dbReference type="PRINTS" id="PR00332">
    <property type="entry name" value="HISTRIAD"/>
</dbReference>
<name>A0ABW5BCF7_9BACT</name>
<dbReference type="Gene3D" id="3.30.428.10">
    <property type="entry name" value="HIT-like"/>
    <property type="match status" value="1"/>
</dbReference>
<feature type="domain" description="HIT" evidence="2">
    <location>
        <begin position="4"/>
        <end position="107"/>
    </location>
</feature>